<comment type="similarity">
    <text evidence="1">Belongs to the CdaR family.</text>
</comment>
<feature type="domain" description="RsbT co-antagonist protein RsbRD N-terminal" evidence="3">
    <location>
        <begin position="10"/>
        <end position="152"/>
    </location>
</feature>
<evidence type="ECO:0000313" key="6">
    <source>
        <dbReference type="Proteomes" id="UP000014139"/>
    </source>
</evidence>
<dbReference type="Pfam" id="PF13556">
    <property type="entry name" value="HTH_30"/>
    <property type="match status" value="1"/>
</dbReference>
<evidence type="ECO:0000256" key="1">
    <source>
        <dbReference type="ARBA" id="ARBA00006754"/>
    </source>
</evidence>
<dbReference type="PANTHER" id="PTHR33744:SF1">
    <property type="entry name" value="DNA-BINDING TRANSCRIPTIONAL ACTIVATOR ADER"/>
    <property type="match status" value="1"/>
</dbReference>
<dbReference type="EMBL" id="AOUO01000415">
    <property type="protein sequence ID" value="EOD65358.1"/>
    <property type="molecule type" value="Genomic_DNA"/>
</dbReference>
<accession>R1G1D9</accession>
<evidence type="ECO:0000313" key="5">
    <source>
        <dbReference type="EMBL" id="EOD65358.1"/>
    </source>
</evidence>
<dbReference type="Pfam" id="PF17853">
    <property type="entry name" value="GGDEF_2"/>
    <property type="match status" value="1"/>
</dbReference>
<feature type="domain" description="PucR C-terminal helix-turn-helix" evidence="2">
    <location>
        <begin position="320"/>
        <end position="377"/>
    </location>
</feature>
<proteinExistence type="inferred from homology"/>
<organism evidence="5 6">
    <name type="scientific">Amycolatopsis vancoresmycina DSM 44592</name>
    <dbReference type="NCBI Taxonomy" id="1292037"/>
    <lineage>
        <taxon>Bacteria</taxon>
        <taxon>Bacillati</taxon>
        <taxon>Actinomycetota</taxon>
        <taxon>Actinomycetes</taxon>
        <taxon>Pseudonocardiales</taxon>
        <taxon>Pseudonocardiaceae</taxon>
        <taxon>Amycolatopsis</taxon>
    </lineage>
</organism>
<dbReference type="AlphaFoldDB" id="R1G1D9"/>
<protein>
    <recommendedName>
        <fullName evidence="7">PucR family transcriptional regulator</fullName>
    </recommendedName>
</protein>
<dbReference type="Proteomes" id="UP000014139">
    <property type="component" value="Unassembled WGS sequence"/>
</dbReference>
<gene>
    <name evidence="5" type="ORF">H480_27012</name>
</gene>
<evidence type="ECO:0000259" key="2">
    <source>
        <dbReference type="Pfam" id="PF13556"/>
    </source>
</evidence>
<feature type="domain" description="CdaR GGDEF-like" evidence="4">
    <location>
        <begin position="162"/>
        <end position="270"/>
    </location>
</feature>
<evidence type="ECO:0000259" key="3">
    <source>
        <dbReference type="Pfam" id="PF14361"/>
    </source>
</evidence>
<comment type="caution">
    <text evidence="5">The sequence shown here is derived from an EMBL/GenBank/DDBJ whole genome shotgun (WGS) entry which is preliminary data.</text>
</comment>
<reference evidence="5 6" key="1">
    <citation type="submission" date="2013-02" db="EMBL/GenBank/DDBJ databases">
        <title>Draft genome sequence of Amycolatopsis vancoresmycina strain DSM 44592T.</title>
        <authorList>
            <person name="Kumar S."/>
            <person name="Kaur N."/>
            <person name="Kaur C."/>
            <person name="Raghava G.P.S."/>
            <person name="Mayilraj S."/>
        </authorList>
    </citation>
    <scope>NUCLEOTIDE SEQUENCE [LARGE SCALE GENOMIC DNA]</scope>
    <source>
        <strain evidence="5 6">DSM 44592</strain>
    </source>
</reference>
<dbReference type="InterPro" id="IPR025736">
    <property type="entry name" value="PucR_C-HTH_dom"/>
</dbReference>
<evidence type="ECO:0008006" key="7">
    <source>
        <dbReference type="Google" id="ProtNLM"/>
    </source>
</evidence>
<dbReference type="InterPro" id="IPR025751">
    <property type="entry name" value="RsbRD_N_dom"/>
</dbReference>
<dbReference type="PANTHER" id="PTHR33744">
    <property type="entry name" value="CARBOHYDRATE DIACID REGULATOR"/>
    <property type="match status" value="1"/>
</dbReference>
<dbReference type="eggNOG" id="COG2508">
    <property type="taxonomic scope" value="Bacteria"/>
</dbReference>
<dbReference type="InterPro" id="IPR042070">
    <property type="entry name" value="PucR_C-HTH_sf"/>
</dbReference>
<evidence type="ECO:0000259" key="4">
    <source>
        <dbReference type="Pfam" id="PF17853"/>
    </source>
</evidence>
<dbReference type="InterPro" id="IPR051448">
    <property type="entry name" value="CdaR-like_regulators"/>
</dbReference>
<dbReference type="PATRIC" id="fig|1292037.4.peg.5098"/>
<dbReference type="InterPro" id="IPR041522">
    <property type="entry name" value="CdaR_GGDEF"/>
</dbReference>
<sequence>MAAAVLTELPAFADRLTERGAAEEQAFYARGDRVAPADMRQSFMDNARSALVLMTEGFGTRADWIAAPLATGRRRAEQGVPLEAVLHLFRLGTELLWEMLLAAARRRSPDELAEFVDSVMVLWQATDRVSTAMVEGYRSRESRLQAQANRRRERLVRALVEGRGADPAVAAEAEAELGLPAHGRYAVVLVGCDLAEDVGPVPGLAALGVRVVAAPYRDRVVWLAELGGVTAGRLAELLAPHLQHRAGLSGEVDGLAELGIAYRLAELALHTQAPDAPGPALLDDRLPEALVVASPRLAHRLAARTLGRVLDLEDEERRVLLDTLRAWFRADRSPTRAGELLYCHRNTVLNRLRKLEQLTGASLEDDRHQLCCRLALMAHDHLRRT</sequence>
<keyword evidence="6" id="KW-1185">Reference proteome</keyword>
<name>R1G1D9_9PSEU</name>
<dbReference type="Gene3D" id="1.10.10.2840">
    <property type="entry name" value="PucR C-terminal helix-turn-helix domain"/>
    <property type="match status" value="1"/>
</dbReference>
<dbReference type="OrthoDB" id="3196285at2"/>
<dbReference type="Pfam" id="PF14361">
    <property type="entry name" value="RsbRD_N"/>
    <property type="match status" value="1"/>
</dbReference>